<dbReference type="InterPro" id="IPR055235">
    <property type="entry name" value="ASD1_cat"/>
</dbReference>
<gene>
    <name evidence="9" type="ORF">G4L39_14515</name>
</gene>
<dbReference type="SMART" id="SM00813">
    <property type="entry name" value="Alpha-L-AF_C"/>
    <property type="match status" value="1"/>
</dbReference>
<dbReference type="AlphaFoldDB" id="A0A6M1RT86"/>
<comment type="similarity">
    <text evidence="2">Belongs to the glycosyl hydrolase 51 family.</text>
</comment>
<comment type="catalytic activity">
    <reaction evidence="1">
        <text>Hydrolysis of terminal non-reducing alpha-L-arabinofuranoside residues in alpha-L-arabinosides.</text>
        <dbReference type="EC" id="3.2.1.55"/>
    </reaction>
</comment>
<dbReference type="SUPFAM" id="SSF49899">
    <property type="entry name" value="Concanavalin A-like lectins/glucanases"/>
    <property type="match status" value="2"/>
</dbReference>
<dbReference type="InterPro" id="IPR010496">
    <property type="entry name" value="AL/BT2_dom"/>
</dbReference>
<keyword evidence="6" id="KW-0325">Glycoprotein</keyword>
<evidence type="ECO:0000313" key="9">
    <source>
        <dbReference type="EMBL" id="NGO40597.1"/>
    </source>
</evidence>
<dbReference type="PANTHER" id="PTHR31776:SF0">
    <property type="entry name" value="ALPHA-L-ARABINOFURANOSIDASE 1"/>
    <property type="match status" value="1"/>
</dbReference>
<dbReference type="Gene3D" id="2.60.120.260">
    <property type="entry name" value="Galactose-binding domain-like"/>
    <property type="match status" value="1"/>
</dbReference>
<evidence type="ECO:0000256" key="7">
    <source>
        <dbReference type="SAM" id="MobiDB-lite"/>
    </source>
</evidence>
<accession>A0A6M1RT86</accession>
<evidence type="ECO:0000256" key="5">
    <source>
        <dbReference type="ARBA" id="ARBA00022801"/>
    </source>
</evidence>
<dbReference type="SUPFAM" id="SSF51011">
    <property type="entry name" value="Glycosyl hydrolase domain"/>
    <property type="match status" value="1"/>
</dbReference>
<evidence type="ECO:0000256" key="3">
    <source>
        <dbReference type="ARBA" id="ARBA00012670"/>
    </source>
</evidence>
<keyword evidence="10" id="KW-1185">Reference proteome</keyword>
<dbReference type="EMBL" id="JAAKYA010000096">
    <property type="protein sequence ID" value="NGO40597.1"/>
    <property type="molecule type" value="Genomic_DNA"/>
</dbReference>
<evidence type="ECO:0000256" key="1">
    <source>
        <dbReference type="ARBA" id="ARBA00001462"/>
    </source>
</evidence>
<dbReference type="InterPro" id="IPR013320">
    <property type="entry name" value="ConA-like_dom_sf"/>
</dbReference>
<protein>
    <recommendedName>
        <fullName evidence="3">non-reducing end alpha-L-arabinofuranosidase</fullName>
        <ecNumber evidence="3">3.2.1.55</ecNumber>
    </recommendedName>
</protein>
<keyword evidence="4" id="KW-0732">Signal</keyword>
<dbReference type="GO" id="GO:0046556">
    <property type="term" value="F:alpha-L-arabinofuranosidase activity"/>
    <property type="evidence" value="ECO:0007669"/>
    <property type="project" value="UniProtKB-EC"/>
</dbReference>
<dbReference type="Gene3D" id="2.60.120.560">
    <property type="entry name" value="Exo-inulinase, domain 1"/>
    <property type="match status" value="2"/>
</dbReference>
<keyword evidence="5" id="KW-0378">Hydrolase</keyword>
<dbReference type="Proteomes" id="UP000477311">
    <property type="component" value="Unassembled WGS sequence"/>
</dbReference>
<evidence type="ECO:0000256" key="6">
    <source>
        <dbReference type="ARBA" id="ARBA00023180"/>
    </source>
</evidence>
<dbReference type="Pfam" id="PF22848">
    <property type="entry name" value="ASD1_dom"/>
    <property type="match status" value="1"/>
</dbReference>
<name>A0A6M1RT86_9BACT</name>
<dbReference type="InterPro" id="IPR017853">
    <property type="entry name" value="GH"/>
</dbReference>
<dbReference type="Pfam" id="PF06964">
    <property type="entry name" value="Alpha-L-AF_C"/>
    <property type="match status" value="1"/>
</dbReference>
<organism evidence="9 10">
    <name type="scientific">Limisphaera ngatamarikiensis</name>
    <dbReference type="NCBI Taxonomy" id="1324935"/>
    <lineage>
        <taxon>Bacteria</taxon>
        <taxon>Pseudomonadati</taxon>
        <taxon>Verrucomicrobiota</taxon>
        <taxon>Verrucomicrobiia</taxon>
        <taxon>Limisphaerales</taxon>
        <taxon>Limisphaeraceae</taxon>
        <taxon>Limisphaera</taxon>
    </lineage>
</organism>
<dbReference type="GO" id="GO:0046373">
    <property type="term" value="P:L-arabinose metabolic process"/>
    <property type="evidence" value="ECO:0007669"/>
    <property type="project" value="InterPro"/>
</dbReference>
<evidence type="ECO:0000259" key="8">
    <source>
        <dbReference type="SMART" id="SM00813"/>
    </source>
</evidence>
<proteinExistence type="inferred from homology"/>
<reference evidence="9 10" key="1">
    <citation type="submission" date="2020-02" db="EMBL/GenBank/DDBJ databases">
        <title>Draft genome sequence of Limisphaera ngatamarikiensis NGM72.4T, a thermophilic Verrucomicrobia grouped in subdivision 3.</title>
        <authorList>
            <person name="Carere C.R."/>
            <person name="Steen J."/>
            <person name="Hugenholtz P."/>
            <person name="Stott M.B."/>
        </authorList>
    </citation>
    <scope>NUCLEOTIDE SEQUENCE [LARGE SCALE GENOMIC DNA]</scope>
    <source>
        <strain evidence="9 10">NGM72.4</strain>
    </source>
</reference>
<dbReference type="EC" id="3.2.1.55" evidence="3"/>
<evidence type="ECO:0000313" key="10">
    <source>
        <dbReference type="Proteomes" id="UP000477311"/>
    </source>
</evidence>
<evidence type="ECO:0000256" key="2">
    <source>
        <dbReference type="ARBA" id="ARBA00007186"/>
    </source>
</evidence>
<dbReference type="SUPFAM" id="SSF51445">
    <property type="entry name" value="(Trans)glycosidases"/>
    <property type="match status" value="1"/>
</dbReference>
<dbReference type="PANTHER" id="PTHR31776">
    <property type="entry name" value="ALPHA-L-ARABINOFURANOSIDASE 1"/>
    <property type="match status" value="1"/>
</dbReference>
<dbReference type="RefSeq" id="WP_165109344.1">
    <property type="nucleotide sequence ID" value="NZ_JAAKYA010000096.1"/>
</dbReference>
<dbReference type="InterPro" id="IPR010720">
    <property type="entry name" value="Alpha-L-AF_C"/>
</dbReference>
<dbReference type="InterPro" id="IPR008979">
    <property type="entry name" value="Galactose-bd-like_sf"/>
</dbReference>
<dbReference type="SUPFAM" id="SSF49785">
    <property type="entry name" value="Galactose-binding domain-like"/>
    <property type="match status" value="1"/>
</dbReference>
<feature type="domain" description="Alpha-L-arabinofuranosidase C-terminal" evidence="8">
    <location>
        <begin position="487"/>
        <end position="1015"/>
    </location>
</feature>
<feature type="region of interest" description="Disordered" evidence="7">
    <location>
        <begin position="1"/>
        <end position="27"/>
    </location>
</feature>
<sequence length="1185" mass="131562">MESRRVNFVGGARPGRGRSGTGTVASADASCGGEGRFRSAVRASPGRLARTAWVWLVVGLLGPGGWPGSAQSPRARLEVQVDQPGIAVSRSLYGIFFEEINSAGDGGVYAELVRNRSFEEPGWTNHWVPVTSGSAQGAWEITLGSFSSTNNQRALRLEHRGGSGEVGVANEGWFGMGIREGETYVLRVRLRAASGFTGPLLVRLEPASGGYAVASGLLYGLGSEWRDYELELRASRTEPRAQLVLALPSAGTVWLDYVSLFPLQTWNARTNGLRHDLMARLADLHPAFVRFPGGCWVEGEWLTNAYRWKDTIGPPPDRVTRWNLWGYWSPNGLGFLEYLLMCRDLGAEPLFVVNCGMSHREVVPMAEMDAWVQDALDAVEFANGPVTSRWGSVRAALGYPEPFGLKYLQIGNENGGSAYNERYALFYDALKARYPDIQLVACDWGGLPVSRPVEISDEHYYNAPRFFLANARKYDFYPRNGPRIFVGEYAVTSGAGNGNLMGALAEAAFMTGLERNSDVVVMASYAPLLARLENKAWNPDLIYFDATTHVLTPSYHVQRMFARNRPDRLLPAVLSWQGLAPPGTIPPRGAIGLGSWNTRVEYADVTVRQGTNVLYASDFARGASEWRVYRGQWSVMNGVYRQDALIVDCRSVTGETTWSNYTLTLRARKLGGQEGFLILFHWKDDANWTWWNIGGWNNTQHAIELCDQGGKSVLGQPVPGSVATDRWYNLRIELEGTRIRCYLDDQLVHDVRYPEVGIRGAVGVGTWATRASFTNLVVTHGSETLYQSDFRTSLTGWRLVNGQWTTTGGLLRQTSLQTDCRATTGDVQWTNYTLRVRARKDGGQEGFLILFHWQDDQNWTWWNIGGWNNSRHAIEVCRNGVKTTLGPSVAGSVETGRWYDIRVELEGTRIRCYLDDQLIHDVHYLEPEPLYAVAGLDESGGEVVVKLVNVTGENVPVEVWLNGAARVAPGARYEQLTGPHPLAENSLAQPELVRPVSGELEVRQPRFEEVLPPWSVVVWRIPLAPAGALRLETEPAPYGRLVMPGSEGVALRLNGFPAGPVRIAYNWETLDGRRWTGGELVFDGDQIRGLLRPPTAGLQRLVLEQLEGETVELPQGLLVAGTTDTAGSMGLHWWRGERSLWLWWWQTALLQEATDPWGPWTNLAGEPPVVVTLQRPRGYYRLAAP</sequence>
<dbReference type="Gene3D" id="3.20.20.80">
    <property type="entry name" value="Glycosidases"/>
    <property type="match status" value="1"/>
</dbReference>
<dbReference type="InterPro" id="IPR051563">
    <property type="entry name" value="Glycosyl_Hydrolase_51"/>
</dbReference>
<evidence type="ECO:0000256" key="4">
    <source>
        <dbReference type="ARBA" id="ARBA00022729"/>
    </source>
</evidence>
<comment type="caution">
    <text evidence="9">The sequence shown here is derived from an EMBL/GenBank/DDBJ whole genome shotgun (WGS) entry which is preliminary data.</text>
</comment>
<dbReference type="Pfam" id="PF06439">
    <property type="entry name" value="3keto-disac_hyd"/>
    <property type="match status" value="1"/>
</dbReference>